<reference evidence="3" key="2">
    <citation type="submission" date="2023-11" db="UniProtKB">
        <authorList>
            <consortium name="WormBaseParasite"/>
        </authorList>
    </citation>
    <scope>IDENTIFICATION</scope>
</reference>
<organism evidence="2 3">
    <name type="scientific">Trichobilharzia regenti</name>
    <name type="common">Nasal bird schistosome</name>
    <dbReference type="NCBI Taxonomy" id="157069"/>
    <lineage>
        <taxon>Eukaryota</taxon>
        <taxon>Metazoa</taxon>
        <taxon>Spiralia</taxon>
        <taxon>Lophotrochozoa</taxon>
        <taxon>Platyhelminthes</taxon>
        <taxon>Trematoda</taxon>
        <taxon>Digenea</taxon>
        <taxon>Strigeidida</taxon>
        <taxon>Schistosomatoidea</taxon>
        <taxon>Schistosomatidae</taxon>
        <taxon>Trichobilharzia</taxon>
    </lineage>
</organism>
<keyword evidence="2" id="KW-1185">Reference proteome</keyword>
<feature type="signal peptide" evidence="1">
    <location>
        <begin position="1"/>
        <end position="29"/>
    </location>
</feature>
<dbReference type="WBParaSite" id="TREG1_94550.1">
    <property type="protein sequence ID" value="TREG1_94550.1"/>
    <property type="gene ID" value="TREG1_94550"/>
</dbReference>
<dbReference type="AlphaFoldDB" id="A0AA85KNC6"/>
<evidence type="ECO:0000313" key="3">
    <source>
        <dbReference type="WBParaSite" id="TREG1_94550.1"/>
    </source>
</evidence>
<feature type="chain" id="PRO_5041679961" evidence="1">
    <location>
        <begin position="30"/>
        <end position="138"/>
    </location>
</feature>
<sequence length="138" mass="16749">MKQIRLSSTIFYRLSFLAYLASFMICNSALPPLNETTFNTVKQIPIQPSVEHIFRKVDQVEQEQLSLLNDNSTVVKNEPETMIIAPVRFNRLRRYFRHRKRMMRAQYRMMRIQRRLYRRHHRYGYGYGYGVPFKKIIK</sequence>
<keyword evidence="1" id="KW-0732">Signal</keyword>
<proteinExistence type="predicted"/>
<name>A0AA85KNC6_TRIRE</name>
<evidence type="ECO:0000256" key="1">
    <source>
        <dbReference type="SAM" id="SignalP"/>
    </source>
</evidence>
<accession>A0AA85KNC6</accession>
<reference evidence="2" key="1">
    <citation type="submission" date="2022-06" db="EMBL/GenBank/DDBJ databases">
        <authorList>
            <person name="Berger JAMES D."/>
            <person name="Berger JAMES D."/>
        </authorList>
    </citation>
    <scope>NUCLEOTIDE SEQUENCE [LARGE SCALE GENOMIC DNA]</scope>
</reference>
<dbReference type="Proteomes" id="UP000050795">
    <property type="component" value="Unassembled WGS sequence"/>
</dbReference>
<evidence type="ECO:0000313" key="2">
    <source>
        <dbReference type="Proteomes" id="UP000050795"/>
    </source>
</evidence>
<protein>
    <submittedName>
        <fullName evidence="3">Uncharacterized protein</fullName>
    </submittedName>
</protein>